<feature type="region of interest" description="Disordered" evidence="1">
    <location>
        <begin position="1"/>
        <end position="36"/>
    </location>
</feature>
<accession>A0ABR2E5K4</accession>
<protein>
    <submittedName>
        <fullName evidence="2">Uncharacterized protein</fullName>
    </submittedName>
</protein>
<feature type="compositionally biased region" description="Polar residues" evidence="1">
    <location>
        <begin position="264"/>
        <end position="292"/>
    </location>
</feature>
<comment type="caution">
    <text evidence="2">The sequence shown here is derived from an EMBL/GenBank/DDBJ whole genome shotgun (WGS) entry which is preliminary data.</text>
</comment>
<proteinExistence type="predicted"/>
<feature type="region of interest" description="Disordered" evidence="1">
    <location>
        <begin position="148"/>
        <end position="179"/>
    </location>
</feature>
<name>A0ABR2E5K4_9ROSI</name>
<evidence type="ECO:0000313" key="2">
    <source>
        <dbReference type="EMBL" id="KAK8551783.1"/>
    </source>
</evidence>
<feature type="compositionally biased region" description="Polar residues" evidence="1">
    <location>
        <begin position="22"/>
        <end position="36"/>
    </location>
</feature>
<feature type="region of interest" description="Disordered" evidence="1">
    <location>
        <begin position="495"/>
        <end position="521"/>
    </location>
</feature>
<dbReference type="PANTHER" id="PTHR34792:SF1">
    <property type="entry name" value="OS02G0121500 PROTEIN"/>
    <property type="match status" value="1"/>
</dbReference>
<organism evidence="2 3">
    <name type="scientific">Hibiscus sabdariffa</name>
    <name type="common">roselle</name>
    <dbReference type="NCBI Taxonomy" id="183260"/>
    <lineage>
        <taxon>Eukaryota</taxon>
        <taxon>Viridiplantae</taxon>
        <taxon>Streptophyta</taxon>
        <taxon>Embryophyta</taxon>
        <taxon>Tracheophyta</taxon>
        <taxon>Spermatophyta</taxon>
        <taxon>Magnoliopsida</taxon>
        <taxon>eudicotyledons</taxon>
        <taxon>Gunneridae</taxon>
        <taxon>Pentapetalae</taxon>
        <taxon>rosids</taxon>
        <taxon>malvids</taxon>
        <taxon>Malvales</taxon>
        <taxon>Malvaceae</taxon>
        <taxon>Malvoideae</taxon>
        <taxon>Hibiscus</taxon>
    </lineage>
</organism>
<dbReference type="EMBL" id="JBBPBM010000020">
    <property type="protein sequence ID" value="KAK8551783.1"/>
    <property type="molecule type" value="Genomic_DNA"/>
</dbReference>
<feature type="compositionally biased region" description="Basic and acidic residues" evidence="1">
    <location>
        <begin position="1"/>
        <end position="17"/>
    </location>
</feature>
<gene>
    <name evidence="2" type="ORF">V6N12_040405</name>
</gene>
<dbReference type="InterPro" id="IPR040305">
    <property type="entry name" value="At1g75730-like"/>
</dbReference>
<sequence length="758" mass="83656">MKRMNKKEMDKSRDVRRGMTRFSRQQINTNKKQQQSRPNMLFGSVAGAGEFVSLEKAKKEKIRRLCSVNGHRESPDPCPKSNTHCETEMGSSCCCDLSSDNRESQCLLHSPHASSPITNSATNIFKIPKKFFYDCNVVNHASVPRKLRSAMKKRSQESISLPLPDSKKTNHTRGGVEVHRKDDLKKQKLNLKQGESDWSNKSTVSGSITKDEEEVVETLYALAGMFPDGDSMEKNKMNGETIEVKPSAPPETVTATEVRKEDTNTVPPSTLEDSTNNVAKLSSLNKTISQDQPDLPDSRKPHFEPDGTSSQMRPSGSFSFLARCEPEAYKLSCIPGDSHVLSELTLETGLKQQAVTNLFDRSAEMAIGVTAAESQMAQQHIIKEPGKNGLALWQNLALGSCTPSSSKSSANKFHAWLDDAIYGPRTFSLESGSSTEKVSKVTKDRKSTKRCVTHVYISCLIRNLQMHNKDSILQQPPQLKSHSGIKQTVLLYPKDSSNLRNATNGNIPGSSSGHSGTSRNDYEARNDIQQTNMVYQEQPQVASASGRNTSNKQTFDFLSLSARGNSSNKVGNAIESLSQLQGKGPYLQSFQQHQSLVPFSIPASHYADHLSMATATQQVQLQLPQYPSNPFCVPPYMSHSGVTKQQRLWAAPYKPGGTSTVLTQFPSWQNGKPESSTSMHYTQNGIPPFSSLDAVGPKYNTIPQKQLPKMAISSSLPPTKGKRSDHHLTSIYEESNGRLRAGGTPLQLLCNERLYSLN</sequence>
<feature type="compositionally biased region" description="Polar residues" evidence="1">
    <location>
        <begin position="495"/>
        <end position="519"/>
    </location>
</feature>
<keyword evidence="3" id="KW-1185">Reference proteome</keyword>
<dbReference type="Proteomes" id="UP001472677">
    <property type="component" value="Unassembled WGS sequence"/>
</dbReference>
<reference evidence="2 3" key="1">
    <citation type="journal article" date="2024" name="G3 (Bethesda)">
        <title>Genome assembly of Hibiscus sabdariffa L. provides insights into metabolisms of medicinal natural products.</title>
        <authorList>
            <person name="Kim T."/>
        </authorList>
    </citation>
    <scope>NUCLEOTIDE SEQUENCE [LARGE SCALE GENOMIC DNA]</scope>
    <source>
        <strain evidence="2">TK-2024</strain>
        <tissue evidence="2">Old leaves</tissue>
    </source>
</reference>
<evidence type="ECO:0000256" key="1">
    <source>
        <dbReference type="SAM" id="MobiDB-lite"/>
    </source>
</evidence>
<feature type="compositionally biased region" description="Basic and acidic residues" evidence="1">
    <location>
        <begin position="296"/>
        <end position="305"/>
    </location>
</feature>
<evidence type="ECO:0000313" key="3">
    <source>
        <dbReference type="Proteomes" id="UP001472677"/>
    </source>
</evidence>
<feature type="region of interest" description="Disordered" evidence="1">
    <location>
        <begin position="239"/>
        <end position="315"/>
    </location>
</feature>
<dbReference type="PANTHER" id="PTHR34792">
    <property type="entry name" value="OS02G0121500 PROTEIN"/>
    <property type="match status" value="1"/>
</dbReference>